<dbReference type="HOGENOM" id="CLU_042013_3_0_11"/>
<reference evidence="2" key="2">
    <citation type="submission" date="2009-10" db="EMBL/GenBank/DDBJ databases">
        <title>The genome sequence of Streptomyces pristinaespiralis strain ATCC 25486.</title>
        <authorList>
            <consortium name="The Broad Institute Genome Sequencing Platform"/>
            <consortium name="Broad Institute Microbial Sequencing Center"/>
            <person name="Fischbach M."/>
            <person name="Godfrey P."/>
            <person name="Ward D."/>
            <person name="Young S."/>
            <person name="Zeng Q."/>
            <person name="Koehrsen M."/>
            <person name="Alvarado L."/>
            <person name="Berlin A.M."/>
            <person name="Bochicchio J."/>
            <person name="Borenstein D."/>
            <person name="Chapman S.B."/>
            <person name="Chen Z."/>
            <person name="Engels R."/>
            <person name="Freedman E."/>
            <person name="Gellesch M."/>
            <person name="Goldberg J."/>
            <person name="Griggs A."/>
            <person name="Gujja S."/>
            <person name="Heilman E.R."/>
            <person name="Heiman D.I."/>
            <person name="Hepburn T.A."/>
            <person name="Howarth C."/>
            <person name="Jen D."/>
            <person name="Larson L."/>
            <person name="Lewis B."/>
            <person name="Mehta T."/>
            <person name="Park D."/>
            <person name="Pearson M."/>
            <person name="Richards J."/>
            <person name="Roberts A."/>
            <person name="Saif S."/>
            <person name="Shea T.D."/>
            <person name="Shenoy N."/>
            <person name="Sisk P."/>
            <person name="Stolte C."/>
            <person name="Sykes S.N."/>
            <person name="Thomson T."/>
            <person name="Walk T."/>
            <person name="White J."/>
            <person name="Yandava C."/>
            <person name="Straight P."/>
            <person name="Clardy J."/>
            <person name="Hung D."/>
            <person name="Kolter R."/>
            <person name="Mekalanos J."/>
            <person name="Walker S."/>
            <person name="Walsh C.T."/>
            <person name="Wieland-Brown L.C."/>
            <person name="Haas B."/>
            <person name="Nusbaum C."/>
            <person name="Birren B."/>
        </authorList>
    </citation>
    <scope>NUCLEOTIDE SEQUENCE [LARGE SCALE GENOMIC DNA]</scope>
    <source>
        <strain evidence="2">ATCC 25486 / DSM 40338 / CBS 914.69 / JCM 4507 / NBRC 13074 / NRRL 2958 / 5647</strain>
    </source>
</reference>
<evidence type="ECO:0000313" key="1">
    <source>
        <dbReference type="EMBL" id="EDY65223.1"/>
    </source>
</evidence>
<evidence type="ECO:0000313" key="2">
    <source>
        <dbReference type="Proteomes" id="UP000002805"/>
    </source>
</evidence>
<dbReference type="Proteomes" id="UP000002805">
    <property type="component" value="Chromosome"/>
</dbReference>
<organism evidence="1 2">
    <name type="scientific">Streptomyces pristinaespiralis (strain ATCC 25486 / DSM 40338 / CBS 914.69 / JCM 4507 / KCC S-0507 / NBRC 13074 / NRRL 2958 / 5647)</name>
    <dbReference type="NCBI Taxonomy" id="457429"/>
    <lineage>
        <taxon>Bacteria</taxon>
        <taxon>Bacillati</taxon>
        <taxon>Actinomycetota</taxon>
        <taxon>Actinomycetes</taxon>
        <taxon>Kitasatosporales</taxon>
        <taxon>Streptomycetaceae</taxon>
        <taxon>Streptomyces</taxon>
    </lineage>
</organism>
<dbReference type="Gene3D" id="3.30.420.280">
    <property type="match status" value="1"/>
</dbReference>
<name>B5HEG2_STRE2</name>
<dbReference type="eggNOG" id="COG1783">
    <property type="taxonomic scope" value="Bacteria"/>
</dbReference>
<proteinExistence type="predicted"/>
<dbReference type="EMBL" id="CM000950">
    <property type="protein sequence ID" value="EDY65223.1"/>
    <property type="molecule type" value="Genomic_DNA"/>
</dbReference>
<dbReference type="AlphaFoldDB" id="B5HEG2"/>
<sequence length="251" mass="28524">MLGGNRLVVHRVDLRSWRIRLDDNPSLSAAYIDALRAEYVGLWRRRMIGGTWVIAEGAVYDMFDEQRHVVDELPPMRRYWVAIDYGTANQFSAILYGLGANDRLYAVNEWRPNSWATHRQMTDAQLSRAVSAWLDEQQVVPEWTFIDPSATSFSTQLWTDRHPVVALANNEVLDGIHSVSTALGSGLLRVHHSCRGLLDELPGYAWPEEATALGEYKPIRCHDHSCDGLRYVIHSTAHVWRQVSDVLKDSG</sequence>
<keyword evidence="2" id="KW-1185">Reference proteome</keyword>
<reference evidence="2" key="1">
    <citation type="submission" date="2008-02" db="EMBL/GenBank/DDBJ databases">
        <authorList>
            <consortium name="The Broad Institute Genome Sequencing Platform"/>
            <person name="Fischbach M."/>
            <person name="Ward D."/>
            <person name="Young S."/>
            <person name="Jaffe D."/>
            <person name="Gnerre S."/>
            <person name="Berlin A."/>
            <person name="Heiman D."/>
            <person name="Hepburn T."/>
            <person name="Sykes S."/>
            <person name="Alvarado L."/>
            <person name="Kodira C.D."/>
            <person name="Straight P."/>
            <person name="Clardy J."/>
            <person name="Hung D."/>
            <person name="Kolter R."/>
            <person name="Mekalanos J."/>
            <person name="Walker S."/>
            <person name="Walsh C.T."/>
            <person name="Lander E."/>
            <person name="Galagan J."/>
            <person name="Nusbaum C."/>
            <person name="Birren B."/>
        </authorList>
    </citation>
    <scope>NUCLEOTIDE SEQUENCE [LARGE SCALE GENOMIC DNA]</scope>
    <source>
        <strain evidence="2">ATCC 25486 / DSM 40338 / CBS 914.69 / JCM 4507 / NBRC 13074 / NRRL 2958 / 5647</strain>
    </source>
</reference>
<gene>
    <name evidence="1" type="ORF">SSDG_03547</name>
</gene>
<evidence type="ECO:0008006" key="3">
    <source>
        <dbReference type="Google" id="ProtNLM"/>
    </source>
</evidence>
<accession>B5HEG2</accession>
<protein>
    <recommendedName>
        <fullName evidence="3">Terminase</fullName>
    </recommendedName>
</protein>